<reference evidence="1" key="1">
    <citation type="submission" date="2021-03" db="EMBL/GenBank/DDBJ databases">
        <authorList>
            <person name="So Y."/>
        </authorList>
    </citation>
    <scope>NUCLEOTIDE SEQUENCE</scope>
    <source>
        <strain evidence="1">SG15</strain>
    </source>
</reference>
<name>A0A940N9A5_9PROT</name>
<proteinExistence type="predicted"/>
<keyword evidence="2" id="KW-1185">Reference proteome</keyword>
<dbReference type="EMBL" id="JAGIZA010000037">
    <property type="protein sequence ID" value="MBP0496402.1"/>
    <property type="molecule type" value="Genomic_DNA"/>
</dbReference>
<dbReference type="RefSeq" id="WP_209377191.1">
    <property type="nucleotide sequence ID" value="NZ_JAGIZA010000037.1"/>
</dbReference>
<evidence type="ECO:0000313" key="1">
    <source>
        <dbReference type="EMBL" id="MBP0496402.1"/>
    </source>
</evidence>
<protein>
    <submittedName>
        <fullName evidence="1">Uncharacterized protein</fullName>
    </submittedName>
</protein>
<dbReference type="AlphaFoldDB" id="A0A940N9A5"/>
<sequence length="81" mass="8338">MVENPQTGLAGLDRRSAANAKDVAIAVHVPFSGAAGSIATKANIVAYTRGWLRDLGPLAPGARPVRFPGGSLVALNLVRFA</sequence>
<gene>
    <name evidence="1" type="ORF">J5Y10_26715</name>
</gene>
<evidence type="ECO:0000313" key="2">
    <source>
        <dbReference type="Proteomes" id="UP000677537"/>
    </source>
</evidence>
<dbReference type="Proteomes" id="UP000677537">
    <property type="component" value="Unassembled WGS sequence"/>
</dbReference>
<accession>A0A940N9A5</accession>
<organism evidence="1 2">
    <name type="scientific">Roseomonas indoligenes</name>
    <dbReference type="NCBI Taxonomy" id="2820811"/>
    <lineage>
        <taxon>Bacteria</taxon>
        <taxon>Pseudomonadati</taxon>
        <taxon>Pseudomonadota</taxon>
        <taxon>Alphaproteobacteria</taxon>
        <taxon>Acetobacterales</taxon>
        <taxon>Roseomonadaceae</taxon>
        <taxon>Roseomonas</taxon>
    </lineage>
</organism>
<comment type="caution">
    <text evidence="1">The sequence shown here is derived from an EMBL/GenBank/DDBJ whole genome shotgun (WGS) entry which is preliminary data.</text>
</comment>